<feature type="region of interest" description="Disordered" evidence="1">
    <location>
        <begin position="123"/>
        <end position="315"/>
    </location>
</feature>
<reference evidence="2" key="1">
    <citation type="submission" date="2022-08" db="EMBL/GenBank/DDBJ databases">
        <authorList>
            <consortium name="DOE Joint Genome Institute"/>
            <person name="Min B."/>
            <person name="Riley R."/>
            <person name="Sierra-Patev S."/>
            <person name="Naranjo-Ortiz M."/>
            <person name="Looney B."/>
            <person name="Konkel Z."/>
            <person name="Slot J.C."/>
            <person name="Sakamoto Y."/>
            <person name="Steenwyk J.L."/>
            <person name="Rokas A."/>
            <person name="Carro J."/>
            <person name="Camarero S."/>
            <person name="Ferreira P."/>
            <person name="Molpeceres G."/>
            <person name="Ruiz-Duenas F.J."/>
            <person name="Serrano A."/>
            <person name="Henrissat B."/>
            <person name="Drula E."/>
            <person name="Hughes K.W."/>
            <person name="Mata J.L."/>
            <person name="Ishikawa N.K."/>
            <person name="Vargas-Isla R."/>
            <person name="Ushijima S."/>
            <person name="Smith C.A."/>
            <person name="Ahrendt S."/>
            <person name="Andreopoulos W."/>
            <person name="He G."/>
            <person name="Labutti K."/>
            <person name="Lipzen A."/>
            <person name="Ng V."/>
            <person name="Sandor L."/>
            <person name="Barry K."/>
            <person name="Martinez A.T."/>
            <person name="Xiao Y."/>
            <person name="Gibbons J.G."/>
            <person name="Terashima K."/>
            <person name="Hibbett D.S."/>
            <person name="Grigoriev I.V."/>
        </authorList>
    </citation>
    <scope>NUCLEOTIDE SEQUENCE</scope>
    <source>
        <strain evidence="2">TFB9207</strain>
    </source>
</reference>
<sequence>MTRKLFLFLVLSIEPSPSRLSEADAILIRVLSEKSRRMHCGFDKNFFPENITFHLPFPSFPSFPSISFTLYLLSGWSGHSKRARADMRAQKTLIPFITLALALAAHAVPIVNPSAHLSAISERSTINGPESHPVTTKENTPPSSPRPSQGEAASRGPHPQPKMTPPPSPVENKGKALPASGAVINSPAIPPRRPPKVPLERPGPLTPLEEMQWETVAKHVGTPPGSPPPTRPLPLPPKLPIGITNHEYRLDIVPAHSLSSSSPPHSRKPSGSSEGGRIVPNFSRPLSREKERKEGDVAGKKEEGQHPPKNSLTAKQKGLITVGGAAMLGTGIVIGDLIKTNENGPSEMGTASSFLHSYPTPLSHQPLPSPR</sequence>
<dbReference type="AlphaFoldDB" id="A0AA38U9W0"/>
<dbReference type="Proteomes" id="UP001163846">
    <property type="component" value="Unassembled WGS sequence"/>
</dbReference>
<feature type="compositionally biased region" description="Basic and acidic residues" evidence="1">
    <location>
        <begin position="286"/>
        <end position="306"/>
    </location>
</feature>
<feature type="compositionally biased region" description="Pro residues" evidence="1">
    <location>
        <begin position="158"/>
        <end position="169"/>
    </location>
</feature>
<protein>
    <submittedName>
        <fullName evidence="2">Uncharacterized protein</fullName>
    </submittedName>
</protein>
<gene>
    <name evidence="2" type="ORF">F5878DRAFT_628749</name>
</gene>
<feature type="compositionally biased region" description="Pro residues" evidence="1">
    <location>
        <begin position="224"/>
        <end position="239"/>
    </location>
</feature>
<proteinExistence type="predicted"/>
<feature type="compositionally biased region" description="Polar residues" evidence="1">
    <location>
        <begin position="340"/>
        <end position="363"/>
    </location>
</feature>
<comment type="caution">
    <text evidence="2">The sequence shown here is derived from an EMBL/GenBank/DDBJ whole genome shotgun (WGS) entry which is preliminary data.</text>
</comment>
<keyword evidence="3" id="KW-1185">Reference proteome</keyword>
<organism evidence="2 3">
    <name type="scientific">Lentinula raphanica</name>
    <dbReference type="NCBI Taxonomy" id="153919"/>
    <lineage>
        <taxon>Eukaryota</taxon>
        <taxon>Fungi</taxon>
        <taxon>Dikarya</taxon>
        <taxon>Basidiomycota</taxon>
        <taxon>Agaricomycotina</taxon>
        <taxon>Agaricomycetes</taxon>
        <taxon>Agaricomycetidae</taxon>
        <taxon>Agaricales</taxon>
        <taxon>Marasmiineae</taxon>
        <taxon>Omphalotaceae</taxon>
        <taxon>Lentinula</taxon>
    </lineage>
</organism>
<accession>A0AA38U9W0</accession>
<name>A0AA38U9W0_9AGAR</name>
<feature type="compositionally biased region" description="Polar residues" evidence="1">
    <location>
        <begin position="123"/>
        <end position="141"/>
    </location>
</feature>
<evidence type="ECO:0000313" key="3">
    <source>
        <dbReference type="Proteomes" id="UP001163846"/>
    </source>
</evidence>
<evidence type="ECO:0000256" key="1">
    <source>
        <dbReference type="SAM" id="MobiDB-lite"/>
    </source>
</evidence>
<feature type="region of interest" description="Disordered" evidence="1">
    <location>
        <begin position="338"/>
        <end position="371"/>
    </location>
</feature>
<dbReference type="PRINTS" id="PR01217">
    <property type="entry name" value="PRICHEXTENSN"/>
</dbReference>
<dbReference type="EMBL" id="MU806440">
    <property type="protein sequence ID" value="KAJ3835169.1"/>
    <property type="molecule type" value="Genomic_DNA"/>
</dbReference>
<evidence type="ECO:0000313" key="2">
    <source>
        <dbReference type="EMBL" id="KAJ3835169.1"/>
    </source>
</evidence>
<feature type="compositionally biased region" description="Low complexity" evidence="1">
    <location>
        <begin position="257"/>
        <end position="272"/>
    </location>
</feature>